<evidence type="ECO:0000259" key="3">
    <source>
        <dbReference type="Pfam" id="PF18962"/>
    </source>
</evidence>
<feature type="domain" description="Secretion system C-terminal sorting" evidence="3">
    <location>
        <begin position="461"/>
        <end position="527"/>
    </location>
</feature>
<dbReference type="AlphaFoldDB" id="A0A9X1CD33"/>
<organism evidence="4 6">
    <name type="scientific">Formosa algae</name>
    <dbReference type="NCBI Taxonomy" id="225843"/>
    <lineage>
        <taxon>Bacteria</taxon>
        <taxon>Pseudomonadati</taxon>
        <taxon>Bacteroidota</taxon>
        <taxon>Flavobacteriia</taxon>
        <taxon>Flavobacteriales</taxon>
        <taxon>Flavobacteriaceae</taxon>
        <taxon>Formosa</taxon>
    </lineage>
</organism>
<sequence length="530" mass="59723">MKIKLLCILSIFLISKNNAQEQISNFTYEDTYLSSPSSFFTFNDLIYFYASNDGYGREIWTSDGTNTNTKILKDIHTGSANSAVSFLNEKSALLHNELFFIAENENSEGELWKTDGTSEGTIQITNFINDRASELTAVGNHIFFLIKTDDTTLQVWKTDGTTDGTVLVKDNLDIWNTPSFQGKCNETFIFTFQPNGSNESRVWRSDGTSEGTFAITENIDGNGSGPGGTSALSQYIEYNDKLYFVSRYYLHETDGTLEHTTTLANIWDGGSNLANYSDVIEANNKLYFQFYSSNKYQIAIYESDGTTANTKQIYFKQGTDSFFPSALHNTTEALLFSSPNDNGATALTALNLNDYSTSLLIDLVDSYPTLLYVSKYKDIGHIYNINDEEYFITAPVNSTYSKKGWISNFKTNTTVKVSDLDDVSNAIVYNQELYYAKDYQLWKYSNVLHTDSFTKSTSLSLYPNPSYDFISFKTDQHISSVKIYDTSGRLMINIPDVESNTINISKLSLGHYIAQIRVNNTLISKQLIKK</sequence>
<name>A0A9X1CD33_9FLAO</name>
<feature type="chain" id="PRO_5040911086" evidence="2">
    <location>
        <begin position="20"/>
        <end position="530"/>
    </location>
</feature>
<dbReference type="EMBL" id="JAUSUU010000008">
    <property type="protein sequence ID" value="MDQ0336319.1"/>
    <property type="molecule type" value="Genomic_DNA"/>
</dbReference>
<dbReference type="Proteomes" id="UP001138672">
    <property type="component" value="Unassembled WGS sequence"/>
</dbReference>
<keyword evidence="1 2" id="KW-0732">Signal</keyword>
<dbReference type="OrthoDB" id="1489153at2"/>
<dbReference type="NCBIfam" id="TIGR04183">
    <property type="entry name" value="Por_Secre_tail"/>
    <property type="match status" value="1"/>
</dbReference>
<dbReference type="Pfam" id="PF18962">
    <property type="entry name" value="Por_Secre_tail"/>
    <property type="match status" value="1"/>
</dbReference>
<evidence type="ECO:0000313" key="5">
    <source>
        <dbReference type="EMBL" id="MDQ0336319.1"/>
    </source>
</evidence>
<gene>
    <name evidence="4" type="ORF">J2Z56_002715</name>
    <name evidence="5" type="ORF">J2Z57_002772</name>
</gene>
<keyword evidence="7" id="KW-1185">Reference proteome</keyword>
<dbReference type="EMBL" id="JAGGJQ010000008">
    <property type="protein sequence ID" value="MBP1840784.1"/>
    <property type="molecule type" value="Genomic_DNA"/>
</dbReference>
<accession>A0A9X1CD33</accession>
<evidence type="ECO:0000256" key="1">
    <source>
        <dbReference type="ARBA" id="ARBA00022729"/>
    </source>
</evidence>
<reference evidence="4" key="1">
    <citation type="submission" date="2021-03" db="EMBL/GenBank/DDBJ databases">
        <title>Genomic Encyclopedia of Type Strains, Phase IV (KMG-IV): sequencing the most valuable type-strain genomes for metagenomic binning, comparative biology and taxonomic classification.</title>
        <authorList>
            <person name="Goeker M."/>
        </authorList>
    </citation>
    <scope>NUCLEOTIDE SEQUENCE</scope>
    <source>
        <strain evidence="4">DSM 15523</strain>
        <strain evidence="5 7">DSM 16476</strain>
    </source>
</reference>
<evidence type="ECO:0000313" key="7">
    <source>
        <dbReference type="Proteomes" id="UP001231587"/>
    </source>
</evidence>
<protein>
    <submittedName>
        <fullName evidence="4">ELWxxDGT repeat protein</fullName>
    </submittedName>
</protein>
<dbReference type="Proteomes" id="UP001231587">
    <property type="component" value="Unassembled WGS sequence"/>
</dbReference>
<evidence type="ECO:0000313" key="6">
    <source>
        <dbReference type="Proteomes" id="UP001138672"/>
    </source>
</evidence>
<evidence type="ECO:0000313" key="4">
    <source>
        <dbReference type="EMBL" id="MBP1840784.1"/>
    </source>
</evidence>
<dbReference type="InterPro" id="IPR026444">
    <property type="entry name" value="Secre_tail"/>
</dbReference>
<dbReference type="RefSeq" id="WP_057781701.1">
    <property type="nucleotide sequence ID" value="NZ_JAGGJQ010000008.1"/>
</dbReference>
<evidence type="ECO:0000256" key="2">
    <source>
        <dbReference type="SAM" id="SignalP"/>
    </source>
</evidence>
<comment type="caution">
    <text evidence="4">The sequence shown here is derived from an EMBL/GenBank/DDBJ whole genome shotgun (WGS) entry which is preliminary data.</text>
</comment>
<feature type="signal peptide" evidence="2">
    <location>
        <begin position="1"/>
        <end position="19"/>
    </location>
</feature>
<proteinExistence type="predicted"/>